<evidence type="ECO:0000313" key="2">
    <source>
        <dbReference type="Proteomes" id="UP001163324"/>
    </source>
</evidence>
<keyword evidence="2" id="KW-1185">Reference proteome</keyword>
<protein>
    <submittedName>
        <fullName evidence="1">Uncharacterized protein</fullName>
    </submittedName>
</protein>
<evidence type="ECO:0000313" key="1">
    <source>
        <dbReference type="EMBL" id="KAI9900733.1"/>
    </source>
</evidence>
<dbReference type="EMBL" id="CM047943">
    <property type="protein sequence ID" value="KAI9900733.1"/>
    <property type="molecule type" value="Genomic_DNA"/>
</dbReference>
<dbReference type="Proteomes" id="UP001163324">
    <property type="component" value="Chromosome 4"/>
</dbReference>
<gene>
    <name evidence="1" type="ORF">N3K66_004995</name>
</gene>
<accession>A0ACC0V4I0</accession>
<sequence>MQIKKFDYDSNYLFPYRWSFPDELPNDVSKVYPLLVEYAGIPEAELEAVLRQIRDKIWEISRTPYSGRWKFLRIADPGDGLYQQVLFRLKLSKSQDALLDLGCGLGQMLRQLRADGVDGSRLFGLDNEPRLIQAGYELFRDKEQFDAMFVVADLIDPDDTRLRDLRGKVTIVHAASFFHLFTWLQQLYIGKQLVSFLRPGLRNALIYGRDAGRPSGIPPIEDTGPYIHDEVSFQKLWDEIAFLTGTKWRVHVETESQLEDSFGIQFPIVVMNWFAYQVPL</sequence>
<comment type="caution">
    <text evidence="1">The sequence shown here is derived from an EMBL/GenBank/DDBJ whole genome shotgun (WGS) entry which is preliminary data.</text>
</comment>
<name>A0ACC0V4I0_9HYPO</name>
<proteinExistence type="predicted"/>
<reference evidence="1" key="1">
    <citation type="submission" date="2022-10" db="EMBL/GenBank/DDBJ databases">
        <title>Complete Genome of Trichothecium roseum strain YXFP-22015, a Plant Pathogen Isolated from Citrus.</title>
        <authorList>
            <person name="Wang Y."/>
            <person name="Zhu L."/>
        </authorList>
    </citation>
    <scope>NUCLEOTIDE SEQUENCE</scope>
    <source>
        <strain evidence="1">YXFP-22015</strain>
    </source>
</reference>
<organism evidence="1 2">
    <name type="scientific">Trichothecium roseum</name>
    <dbReference type="NCBI Taxonomy" id="47278"/>
    <lineage>
        <taxon>Eukaryota</taxon>
        <taxon>Fungi</taxon>
        <taxon>Dikarya</taxon>
        <taxon>Ascomycota</taxon>
        <taxon>Pezizomycotina</taxon>
        <taxon>Sordariomycetes</taxon>
        <taxon>Hypocreomycetidae</taxon>
        <taxon>Hypocreales</taxon>
        <taxon>Hypocreales incertae sedis</taxon>
        <taxon>Trichothecium</taxon>
    </lineage>
</organism>